<proteinExistence type="predicted"/>
<evidence type="ECO:0000256" key="1">
    <source>
        <dbReference type="SAM" id="MobiDB-lite"/>
    </source>
</evidence>
<feature type="region of interest" description="Disordered" evidence="1">
    <location>
        <begin position="52"/>
        <end position="74"/>
    </location>
</feature>
<dbReference type="AlphaFoldDB" id="A0A9Q3IDG4"/>
<comment type="caution">
    <text evidence="2">The sequence shown here is derived from an EMBL/GenBank/DDBJ whole genome shotgun (WGS) entry which is preliminary data.</text>
</comment>
<accession>A0A9Q3IDG4</accession>
<sequence>MHNCLEGVLAEHFRYQWGFQDKGQEKKREIREANRPRKRLCTNLSKEQSNEEVCIDENESNNNSGSNLQIGEGVGGGFMTTREIKLFQDLMKMVVTPSGPSQLPRNLGCANHG</sequence>
<keyword evidence="3" id="KW-1185">Reference proteome</keyword>
<evidence type="ECO:0000313" key="3">
    <source>
        <dbReference type="Proteomes" id="UP000765509"/>
    </source>
</evidence>
<organism evidence="2 3">
    <name type="scientific">Austropuccinia psidii MF-1</name>
    <dbReference type="NCBI Taxonomy" id="1389203"/>
    <lineage>
        <taxon>Eukaryota</taxon>
        <taxon>Fungi</taxon>
        <taxon>Dikarya</taxon>
        <taxon>Basidiomycota</taxon>
        <taxon>Pucciniomycotina</taxon>
        <taxon>Pucciniomycetes</taxon>
        <taxon>Pucciniales</taxon>
        <taxon>Sphaerophragmiaceae</taxon>
        <taxon>Austropuccinia</taxon>
    </lineage>
</organism>
<gene>
    <name evidence="2" type="ORF">O181_074429</name>
</gene>
<dbReference type="EMBL" id="AVOT02039610">
    <property type="protein sequence ID" value="MBW0534714.1"/>
    <property type="molecule type" value="Genomic_DNA"/>
</dbReference>
<dbReference type="Proteomes" id="UP000765509">
    <property type="component" value="Unassembled WGS sequence"/>
</dbReference>
<protein>
    <submittedName>
        <fullName evidence="2">Uncharacterized protein</fullName>
    </submittedName>
</protein>
<reference evidence="2" key="1">
    <citation type="submission" date="2021-03" db="EMBL/GenBank/DDBJ databases">
        <title>Draft genome sequence of rust myrtle Austropuccinia psidii MF-1, a brazilian biotype.</title>
        <authorList>
            <person name="Quecine M.C."/>
            <person name="Pachon D.M.R."/>
            <person name="Bonatelli M.L."/>
            <person name="Correr F.H."/>
            <person name="Franceschini L.M."/>
            <person name="Leite T.F."/>
            <person name="Margarido G.R.A."/>
            <person name="Almeida C.A."/>
            <person name="Ferrarezi J.A."/>
            <person name="Labate C.A."/>
        </authorList>
    </citation>
    <scope>NUCLEOTIDE SEQUENCE</scope>
    <source>
        <strain evidence="2">MF-1</strain>
    </source>
</reference>
<name>A0A9Q3IDG4_9BASI</name>
<evidence type="ECO:0000313" key="2">
    <source>
        <dbReference type="EMBL" id="MBW0534714.1"/>
    </source>
</evidence>